<dbReference type="PATRIC" id="fig|423471.3.peg.4485"/>
<protein>
    <submittedName>
        <fullName evidence="2">Uncharacterized protein</fullName>
    </submittedName>
</protein>
<comment type="caution">
    <text evidence="2">The sequence shown here is derived from an EMBL/GenBank/DDBJ whole genome shotgun (WGS) entry which is preliminary data.</text>
</comment>
<sequence length="40" mass="4124">MPQPPLHPPYQADMGGFGLTKASAGSRPASQGDKVLSLKS</sequence>
<dbReference type="AlphaFoldDB" id="G5JBH4"/>
<feature type="region of interest" description="Disordered" evidence="1">
    <location>
        <begin position="1"/>
        <end position="40"/>
    </location>
</feature>
<evidence type="ECO:0000313" key="3">
    <source>
        <dbReference type="Proteomes" id="UP000003477"/>
    </source>
</evidence>
<organism evidence="2 3">
    <name type="scientific">Crocosphaera watsonii WH 0003</name>
    <dbReference type="NCBI Taxonomy" id="423471"/>
    <lineage>
        <taxon>Bacteria</taxon>
        <taxon>Bacillati</taxon>
        <taxon>Cyanobacteriota</taxon>
        <taxon>Cyanophyceae</taxon>
        <taxon>Oscillatoriophycideae</taxon>
        <taxon>Chroococcales</taxon>
        <taxon>Aphanothecaceae</taxon>
        <taxon>Crocosphaera</taxon>
    </lineage>
</organism>
<gene>
    <name evidence="2" type="ORF">CWATWH0003_4790</name>
</gene>
<dbReference type="Proteomes" id="UP000003477">
    <property type="component" value="Unassembled WGS sequence"/>
</dbReference>
<reference evidence="2 3" key="1">
    <citation type="journal article" date="2011" name="Front. Microbiol.">
        <title>Two Strains of Crocosphaera watsonii with Highly Conserved Genomes are Distinguished by Strain-Specific Features.</title>
        <authorList>
            <person name="Bench S.R."/>
            <person name="Ilikchyan I.N."/>
            <person name="Tripp H.J."/>
            <person name="Zehr J.P."/>
        </authorList>
    </citation>
    <scope>NUCLEOTIDE SEQUENCE [LARGE SCALE GENOMIC DNA]</scope>
    <source>
        <strain evidence="2 3">WH 0003</strain>
    </source>
</reference>
<evidence type="ECO:0000313" key="2">
    <source>
        <dbReference type="EMBL" id="EHJ10474.1"/>
    </source>
</evidence>
<evidence type="ECO:0000256" key="1">
    <source>
        <dbReference type="SAM" id="MobiDB-lite"/>
    </source>
</evidence>
<name>G5JBH4_CROWT</name>
<dbReference type="EMBL" id="AESD01000716">
    <property type="protein sequence ID" value="EHJ10474.1"/>
    <property type="molecule type" value="Genomic_DNA"/>
</dbReference>
<accession>G5JBH4</accession>
<proteinExistence type="predicted"/>